<dbReference type="Proteomes" id="UP000295560">
    <property type="component" value="Unassembled WGS sequence"/>
</dbReference>
<evidence type="ECO:0000313" key="2">
    <source>
        <dbReference type="EMBL" id="TCK27693.1"/>
    </source>
</evidence>
<reference evidence="2 3" key="1">
    <citation type="submission" date="2019-03" db="EMBL/GenBank/DDBJ databases">
        <title>Sequencing the genomes of 1000 actinobacteria strains.</title>
        <authorList>
            <person name="Klenk H.-P."/>
        </authorList>
    </citation>
    <scope>NUCLEOTIDE SEQUENCE [LARGE SCALE GENOMIC DNA]</scope>
    <source>
        <strain evidence="2 3">DSM 44969</strain>
    </source>
</reference>
<comment type="caution">
    <text evidence="2">The sequence shown here is derived from an EMBL/GenBank/DDBJ whole genome shotgun (WGS) entry which is preliminary data.</text>
</comment>
<dbReference type="InterPro" id="IPR032710">
    <property type="entry name" value="NTF2-like_dom_sf"/>
</dbReference>
<evidence type="ECO:0000313" key="3">
    <source>
        <dbReference type="Proteomes" id="UP000295560"/>
    </source>
</evidence>
<sequence>MTAEPSVAHRFADAFHARDADRVADLFTPDAEYRDLFYGLHRGRSGIRALFARMFDEGRDHRWEMATVVTDGTTTAAEWRFTFTVTGPESRGGGRTLVFDGMSVFVTSGALCHRYREYFDRGAALLAVGLAPDAVARVVRNRPAITVHRAEDAGSWTTTAGS</sequence>
<dbReference type="OrthoDB" id="7064268at2"/>
<protein>
    <submittedName>
        <fullName evidence="2">SnoaL-like protein</fullName>
    </submittedName>
</protein>
<dbReference type="SUPFAM" id="SSF54427">
    <property type="entry name" value="NTF2-like"/>
    <property type="match status" value="1"/>
</dbReference>
<dbReference type="InterPro" id="IPR037401">
    <property type="entry name" value="SnoaL-like"/>
</dbReference>
<dbReference type="Pfam" id="PF12680">
    <property type="entry name" value="SnoaL_2"/>
    <property type="match status" value="1"/>
</dbReference>
<dbReference type="Gene3D" id="3.10.450.50">
    <property type="match status" value="1"/>
</dbReference>
<name>A0A4R1I1A7_PSEEN</name>
<organism evidence="2 3">
    <name type="scientific">Pseudonocardia endophytica</name>
    <dbReference type="NCBI Taxonomy" id="401976"/>
    <lineage>
        <taxon>Bacteria</taxon>
        <taxon>Bacillati</taxon>
        <taxon>Actinomycetota</taxon>
        <taxon>Actinomycetes</taxon>
        <taxon>Pseudonocardiales</taxon>
        <taxon>Pseudonocardiaceae</taxon>
        <taxon>Pseudonocardia</taxon>
    </lineage>
</organism>
<keyword evidence="3" id="KW-1185">Reference proteome</keyword>
<gene>
    <name evidence="2" type="ORF">EV378_3571</name>
</gene>
<dbReference type="AlphaFoldDB" id="A0A4R1I1A7"/>
<feature type="domain" description="SnoaL-like" evidence="1">
    <location>
        <begin position="9"/>
        <end position="106"/>
    </location>
</feature>
<accession>A0A4R1I1A7</accession>
<evidence type="ECO:0000259" key="1">
    <source>
        <dbReference type="Pfam" id="PF12680"/>
    </source>
</evidence>
<proteinExistence type="predicted"/>
<dbReference type="EMBL" id="SMFZ01000001">
    <property type="protein sequence ID" value="TCK27693.1"/>
    <property type="molecule type" value="Genomic_DNA"/>
</dbReference>
<dbReference type="RefSeq" id="WP_132426817.1">
    <property type="nucleotide sequence ID" value="NZ_SMFZ01000001.1"/>
</dbReference>